<dbReference type="EMBL" id="QXFU01005175">
    <property type="protein sequence ID" value="KAE8965372.1"/>
    <property type="molecule type" value="Genomic_DNA"/>
</dbReference>
<comment type="caution">
    <text evidence="3">The sequence shown here is derived from an EMBL/GenBank/DDBJ whole genome shotgun (WGS) entry which is preliminary data.</text>
</comment>
<evidence type="ECO:0000313" key="2">
    <source>
        <dbReference type="EMBL" id="KAE8992933.1"/>
    </source>
</evidence>
<proteinExistence type="predicted"/>
<dbReference type="EMBL" id="QXFT01002094">
    <property type="protein sequence ID" value="KAE9304039.1"/>
    <property type="molecule type" value="Genomic_DNA"/>
</dbReference>
<sequence>MSPTLVCAGRAWACVGPISSVFACVDANGTSCCASSGQLLPLLSVVECLADCCCRSAGIFLTGARWDSPRSAPMYTV</sequence>
<name>A0A6A4DAJ5_9STRA</name>
<accession>A0A6A4DAJ5</accession>
<reference evidence="3 5" key="1">
    <citation type="submission" date="2018-08" db="EMBL/GenBank/DDBJ databases">
        <title>Genomic investigation of the strawberry pathogen Phytophthora fragariae indicates pathogenicity is determined by transcriptional variation in three key races.</title>
        <authorList>
            <person name="Adams T.M."/>
            <person name="Armitage A.D."/>
            <person name="Sobczyk M.K."/>
            <person name="Bates H.J."/>
            <person name="Dunwell J.M."/>
            <person name="Nellist C.F."/>
            <person name="Harrison R.J."/>
        </authorList>
    </citation>
    <scope>NUCLEOTIDE SEQUENCE [LARGE SCALE GENOMIC DNA]</scope>
    <source>
        <strain evidence="2 4">SCRP249</strain>
        <strain evidence="1 6">SCRP324</strain>
        <strain evidence="3 5">SCRP333</strain>
    </source>
</reference>
<dbReference type="EMBL" id="QXFV01002096">
    <property type="protein sequence ID" value="KAE8992933.1"/>
    <property type="molecule type" value="Genomic_DNA"/>
</dbReference>
<dbReference type="Proteomes" id="UP000435112">
    <property type="component" value="Unassembled WGS sequence"/>
</dbReference>
<dbReference type="Proteomes" id="UP000429607">
    <property type="component" value="Unassembled WGS sequence"/>
</dbReference>
<keyword evidence="5" id="KW-1185">Reference proteome</keyword>
<dbReference type="Proteomes" id="UP000434957">
    <property type="component" value="Unassembled WGS sequence"/>
</dbReference>
<dbReference type="AlphaFoldDB" id="A0A6A4DAJ5"/>
<evidence type="ECO:0000313" key="5">
    <source>
        <dbReference type="Proteomes" id="UP000434957"/>
    </source>
</evidence>
<evidence type="ECO:0000313" key="1">
    <source>
        <dbReference type="EMBL" id="KAE8965372.1"/>
    </source>
</evidence>
<organism evidence="3 5">
    <name type="scientific">Phytophthora rubi</name>
    <dbReference type="NCBI Taxonomy" id="129364"/>
    <lineage>
        <taxon>Eukaryota</taxon>
        <taxon>Sar</taxon>
        <taxon>Stramenopiles</taxon>
        <taxon>Oomycota</taxon>
        <taxon>Peronosporomycetes</taxon>
        <taxon>Peronosporales</taxon>
        <taxon>Peronosporaceae</taxon>
        <taxon>Phytophthora</taxon>
    </lineage>
</organism>
<gene>
    <name evidence="2" type="ORF">PR001_g20804</name>
    <name evidence="1" type="ORF">PR002_g28694</name>
    <name evidence="3" type="ORF">PR003_g21850</name>
</gene>
<evidence type="ECO:0000313" key="6">
    <source>
        <dbReference type="Proteomes" id="UP000435112"/>
    </source>
</evidence>
<evidence type="ECO:0000313" key="4">
    <source>
        <dbReference type="Proteomes" id="UP000429607"/>
    </source>
</evidence>
<evidence type="ECO:0000313" key="3">
    <source>
        <dbReference type="EMBL" id="KAE9304039.1"/>
    </source>
</evidence>
<protein>
    <submittedName>
        <fullName evidence="3">Uncharacterized protein</fullName>
    </submittedName>
</protein>